<accession>D5UX60</accession>
<dbReference type="PANTHER" id="PTHR30055">
    <property type="entry name" value="HTH-TYPE TRANSCRIPTIONAL REGULATOR RUTR"/>
    <property type="match status" value="1"/>
</dbReference>
<protein>
    <submittedName>
        <fullName evidence="6">Transcriptional regulator, TetR family</fullName>
    </submittedName>
</protein>
<reference evidence="6 7" key="2">
    <citation type="journal article" date="2011" name="Stand. Genomic Sci.">
        <title>Complete genome sequence of Tsukamurella paurometabola type strain (no. 33).</title>
        <authorList>
            <person name="Munk A.C."/>
            <person name="Lapidus A."/>
            <person name="Lucas S."/>
            <person name="Nolan M."/>
            <person name="Tice H."/>
            <person name="Cheng J.F."/>
            <person name="Del Rio T.G."/>
            <person name="Goodwin L."/>
            <person name="Pitluck S."/>
            <person name="Liolios K."/>
            <person name="Huntemann M."/>
            <person name="Ivanova N."/>
            <person name="Mavromatis K."/>
            <person name="Mikhailova N."/>
            <person name="Pati A."/>
            <person name="Chen A."/>
            <person name="Palaniappan K."/>
            <person name="Tapia R."/>
            <person name="Han C."/>
            <person name="Land M."/>
            <person name="Hauser L."/>
            <person name="Chang Y.J."/>
            <person name="Jeffries C.D."/>
            <person name="Brettin T."/>
            <person name="Yasawong M."/>
            <person name="Brambilla E.M."/>
            <person name="Rohde M."/>
            <person name="Sikorski J."/>
            <person name="Goker M."/>
            <person name="Detter J.C."/>
            <person name="Woyke T."/>
            <person name="Bristow J."/>
            <person name="Eisen J.A."/>
            <person name="Markowitz V."/>
            <person name="Hugenholtz P."/>
            <person name="Kyrpides N.C."/>
            <person name="Klenk H.P."/>
        </authorList>
    </citation>
    <scope>NUCLEOTIDE SEQUENCE [LARGE SCALE GENOMIC DNA]</scope>
    <source>
        <strain evidence="7">ATCC 8368 / DSM 20162 / CCUG 35730 / CIP 100753 / JCM 10117 / KCTC 9821 / NBRC 16120 / NCIMB 702349 / NCTC 13040</strain>
    </source>
</reference>
<dbReference type="PROSITE" id="PS50977">
    <property type="entry name" value="HTH_TETR_2"/>
    <property type="match status" value="1"/>
</dbReference>
<evidence type="ECO:0000256" key="1">
    <source>
        <dbReference type="ARBA" id="ARBA00023015"/>
    </source>
</evidence>
<evidence type="ECO:0000259" key="5">
    <source>
        <dbReference type="PROSITE" id="PS50977"/>
    </source>
</evidence>
<feature type="domain" description="HTH tetR-type" evidence="5">
    <location>
        <begin position="7"/>
        <end position="67"/>
    </location>
</feature>
<dbReference type="STRING" id="521096.Tpau_3500"/>
<dbReference type="PRINTS" id="PR00455">
    <property type="entry name" value="HTHTETR"/>
</dbReference>
<dbReference type="InterPro" id="IPR050109">
    <property type="entry name" value="HTH-type_TetR-like_transc_reg"/>
</dbReference>
<dbReference type="eggNOG" id="COG1309">
    <property type="taxonomic scope" value="Bacteria"/>
</dbReference>
<dbReference type="RefSeq" id="WP_013128076.1">
    <property type="nucleotide sequence ID" value="NC_014158.1"/>
</dbReference>
<dbReference type="GO" id="GO:0000976">
    <property type="term" value="F:transcription cis-regulatory region binding"/>
    <property type="evidence" value="ECO:0007669"/>
    <property type="project" value="TreeGrafter"/>
</dbReference>
<dbReference type="InterPro" id="IPR009057">
    <property type="entry name" value="Homeodomain-like_sf"/>
</dbReference>
<dbReference type="Gene3D" id="1.10.357.10">
    <property type="entry name" value="Tetracycline Repressor, domain 2"/>
    <property type="match status" value="1"/>
</dbReference>
<dbReference type="KEGG" id="tpr:Tpau_3500"/>
<dbReference type="EMBL" id="CP001966">
    <property type="protein sequence ID" value="ADG80079.1"/>
    <property type="molecule type" value="Genomic_DNA"/>
</dbReference>
<dbReference type="Pfam" id="PF00440">
    <property type="entry name" value="TetR_N"/>
    <property type="match status" value="1"/>
</dbReference>
<evidence type="ECO:0000313" key="7">
    <source>
        <dbReference type="Proteomes" id="UP000001213"/>
    </source>
</evidence>
<keyword evidence="1" id="KW-0805">Transcription regulation</keyword>
<gene>
    <name evidence="6" type="ordered locus">Tpau_3500</name>
</gene>
<dbReference type="AlphaFoldDB" id="D5UX60"/>
<dbReference type="Proteomes" id="UP000001213">
    <property type="component" value="Chromosome"/>
</dbReference>
<dbReference type="HOGENOM" id="CLU_105089_0_0_11"/>
<keyword evidence="2 4" id="KW-0238">DNA-binding</keyword>
<evidence type="ECO:0000256" key="4">
    <source>
        <dbReference type="PROSITE-ProRule" id="PRU00335"/>
    </source>
</evidence>
<evidence type="ECO:0000313" key="6">
    <source>
        <dbReference type="EMBL" id="ADG80079.1"/>
    </source>
</evidence>
<keyword evidence="7" id="KW-1185">Reference proteome</keyword>
<dbReference type="PANTHER" id="PTHR30055:SF234">
    <property type="entry name" value="HTH-TYPE TRANSCRIPTIONAL REGULATOR BETI"/>
    <property type="match status" value="1"/>
</dbReference>
<organism evidence="6 7">
    <name type="scientific">Tsukamurella paurometabola (strain ATCC 8368 / DSM 20162 / CCUG 35730 / CIP 100753 / JCM 10117 / KCTC 9821 / NBRC 16120 / NCIMB 702349 / NCTC 13040)</name>
    <name type="common">Corynebacterium paurometabolum</name>
    <dbReference type="NCBI Taxonomy" id="521096"/>
    <lineage>
        <taxon>Bacteria</taxon>
        <taxon>Bacillati</taxon>
        <taxon>Actinomycetota</taxon>
        <taxon>Actinomycetes</taxon>
        <taxon>Mycobacteriales</taxon>
        <taxon>Tsukamurellaceae</taxon>
        <taxon>Tsukamurella</taxon>
    </lineage>
</organism>
<evidence type="ECO:0000256" key="2">
    <source>
        <dbReference type="ARBA" id="ARBA00023125"/>
    </source>
</evidence>
<proteinExistence type="predicted"/>
<reference evidence="7" key="1">
    <citation type="submission" date="2010-03" db="EMBL/GenBank/DDBJ databases">
        <title>The complete chromosome of Tsukamurella paurometabola DSM 20162.</title>
        <authorList>
            <consortium name="US DOE Joint Genome Institute (JGI-PGF)"/>
            <person name="Lucas S."/>
            <person name="Copeland A."/>
            <person name="Lapidus A."/>
            <person name="Glavina del Rio T."/>
            <person name="Dalin E."/>
            <person name="Tice H."/>
            <person name="Bruce D."/>
            <person name="Goodwin L."/>
            <person name="Pitluck S."/>
            <person name="Kyrpides N."/>
            <person name="Mavromatis K."/>
            <person name="Ivanova N."/>
            <person name="Mikhailova N."/>
            <person name="Munk A.C."/>
            <person name="Brettin T."/>
            <person name="Detter J.C."/>
            <person name="Tapia R."/>
            <person name="Han C."/>
            <person name="Larimer F."/>
            <person name="Land M."/>
            <person name="Hauser L."/>
            <person name="Markowitz V."/>
            <person name="Cheng J.-F."/>
            <person name="Hugenholtz P."/>
            <person name="Woyke T."/>
            <person name="Wu D."/>
            <person name="Jando M."/>
            <person name="Brambilla E."/>
            <person name="Klenk H.-P."/>
            <person name="Eisen J.A."/>
        </authorList>
    </citation>
    <scope>NUCLEOTIDE SEQUENCE [LARGE SCALE GENOMIC DNA]</scope>
    <source>
        <strain evidence="7">ATCC 8368 / DSM 20162 / CCUG 35730 / CIP 100753 / JCM 10117 / KCTC 9821 / NBRC 16120 / NCIMB 702349 / NCTC 13040</strain>
    </source>
</reference>
<feature type="DNA-binding region" description="H-T-H motif" evidence="4">
    <location>
        <begin position="30"/>
        <end position="49"/>
    </location>
</feature>
<dbReference type="SUPFAM" id="SSF46689">
    <property type="entry name" value="Homeodomain-like"/>
    <property type="match status" value="1"/>
</dbReference>
<sequence>MGRPVDHARRAQLLDAAVDVVVAHGLADLSLRPLAASLGVSTSTLTHHFGSKEQLVQAVLDRIRNRLSLDVIDGEPGLPAAFRRVWRYGSAPENEAYFRTFYAAYGQALQHPDRFDDFLGHVVDDWRIALAAAARRAPGDTAITLAIATFRGLLLDLLTTGDRERVCEAADRYAATLPLCETDRRV</sequence>
<name>D5UX60_TSUPD</name>
<dbReference type="GO" id="GO:0003700">
    <property type="term" value="F:DNA-binding transcription factor activity"/>
    <property type="evidence" value="ECO:0007669"/>
    <property type="project" value="TreeGrafter"/>
</dbReference>
<evidence type="ECO:0000256" key="3">
    <source>
        <dbReference type="ARBA" id="ARBA00023163"/>
    </source>
</evidence>
<keyword evidence="3" id="KW-0804">Transcription</keyword>
<dbReference type="InterPro" id="IPR001647">
    <property type="entry name" value="HTH_TetR"/>
</dbReference>